<dbReference type="SUPFAM" id="SSF88946">
    <property type="entry name" value="Sigma2 domain of RNA polymerase sigma factors"/>
    <property type="match status" value="1"/>
</dbReference>
<keyword evidence="3" id="KW-1185">Reference proteome</keyword>
<sequence>MVRVDSTATDRLDTNRFEASRNRLASLAYQLLNSAADAEDTVQDAFLHWQPPTGSGSRRRKHG</sequence>
<proteinExistence type="predicted"/>
<organism evidence="2 3">
    <name type="scientific">Nonomuraea solani</name>
    <dbReference type="NCBI Taxonomy" id="1144553"/>
    <lineage>
        <taxon>Bacteria</taxon>
        <taxon>Bacillati</taxon>
        <taxon>Actinomycetota</taxon>
        <taxon>Actinomycetes</taxon>
        <taxon>Streptosporangiales</taxon>
        <taxon>Streptosporangiaceae</taxon>
        <taxon>Nonomuraea</taxon>
    </lineage>
</organism>
<dbReference type="EMBL" id="FNVT01000005">
    <property type="protein sequence ID" value="SEG82460.1"/>
    <property type="molecule type" value="Genomic_DNA"/>
</dbReference>
<evidence type="ECO:0000259" key="1">
    <source>
        <dbReference type="Pfam" id="PF04542"/>
    </source>
</evidence>
<evidence type="ECO:0000313" key="3">
    <source>
        <dbReference type="Proteomes" id="UP000236732"/>
    </source>
</evidence>
<dbReference type="InterPro" id="IPR007627">
    <property type="entry name" value="RNA_pol_sigma70_r2"/>
</dbReference>
<reference evidence="2 3" key="1">
    <citation type="submission" date="2016-10" db="EMBL/GenBank/DDBJ databases">
        <authorList>
            <person name="de Groot N.N."/>
        </authorList>
    </citation>
    <scope>NUCLEOTIDE SEQUENCE [LARGE SCALE GENOMIC DNA]</scope>
    <source>
        <strain evidence="2 3">CGMCC 4.7037</strain>
    </source>
</reference>
<dbReference type="AlphaFoldDB" id="A0A1H6DB18"/>
<dbReference type="InterPro" id="IPR013325">
    <property type="entry name" value="RNA_pol_sigma_r2"/>
</dbReference>
<evidence type="ECO:0000313" key="2">
    <source>
        <dbReference type="EMBL" id="SEG82460.1"/>
    </source>
</evidence>
<dbReference type="GO" id="GO:0006352">
    <property type="term" value="P:DNA-templated transcription initiation"/>
    <property type="evidence" value="ECO:0007669"/>
    <property type="project" value="InterPro"/>
</dbReference>
<dbReference type="GO" id="GO:0003700">
    <property type="term" value="F:DNA-binding transcription factor activity"/>
    <property type="evidence" value="ECO:0007669"/>
    <property type="project" value="InterPro"/>
</dbReference>
<protein>
    <submittedName>
        <fullName evidence="2">RNA polymerase sigma-70 factor, ECF subfamily</fullName>
    </submittedName>
</protein>
<dbReference type="Gene3D" id="1.10.1740.10">
    <property type="match status" value="1"/>
</dbReference>
<dbReference type="Pfam" id="PF04542">
    <property type="entry name" value="Sigma70_r2"/>
    <property type="match status" value="1"/>
</dbReference>
<dbReference type="Proteomes" id="UP000236732">
    <property type="component" value="Unassembled WGS sequence"/>
</dbReference>
<accession>A0A1H6DB18</accession>
<gene>
    <name evidence="2" type="ORF">SAMN05444920_10547</name>
</gene>
<name>A0A1H6DB18_9ACTN</name>
<feature type="domain" description="RNA polymerase sigma-70 region 2" evidence="1">
    <location>
        <begin position="17"/>
        <end position="49"/>
    </location>
</feature>